<dbReference type="SMART" id="SM01008">
    <property type="entry name" value="Ald_Xan_dh_C"/>
    <property type="match status" value="1"/>
</dbReference>
<dbReference type="InterPro" id="IPR036856">
    <property type="entry name" value="Ald_Oxase/Xan_DH_a/b_sf"/>
</dbReference>
<evidence type="ECO:0000259" key="1">
    <source>
        <dbReference type="SMART" id="SM01008"/>
    </source>
</evidence>
<dbReference type="Pfam" id="PF01315">
    <property type="entry name" value="Ald_Xan_dh_C"/>
    <property type="match status" value="1"/>
</dbReference>
<keyword evidence="2" id="KW-0560">Oxidoreductase</keyword>
<dbReference type="InterPro" id="IPR008274">
    <property type="entry name" value="AldOxase/xan_DH_MoCoBD1"/>
</dbReference>
<comment type="caution">
    <text evidence="2">The sequence shown here is derived from an EMBL/GenBank/DDBJ whole genome shotgun (WGS) entry which is preliminary data.</text>
</comment>
<dbReference type="EMBL" id="JBHRTB010000010">
    <property type="protein sequence ID" value="MFC3143528.1"/>
    <property type="molecule type" value="Genomic_DNA"/>
</dbReference>
<gene>
    <name evidence="2" type="primary">paoC</name>
    <name evidence="2" type="ORF">ACFOGP_12465</name>
</gene>
<dbReference type="Gene3D" id="3.30.365.10">
    <property type="entry name" value="Aldehyde oxidase/xanthine dehydrogenase, molybdopterin binding domain"/>
    <property type="match status" value="4"/>
</dbReference>
<dbReference type="Pfam" id="PF20256">
    <property type="entry name" value="MoCoBD_2"/>
    <property type="match status" value="1"/>
</dbReference>
<dbReference type="PANTHER" id="PTHR11908">
    <property type="entry name" value="XANTHINE DEHYDROGENASE"/>
    <property type="match status" value="1"/>
</dbReference>
<dbReference type="PANTHER" id="PTHR11908:SF123">
    <property type="entry name" value="ALDEHYDE OXIDOREDUCTASE MOLYBDENUM-BINDING SUBUNIT PAOC"/>
    <property type="match status" value="1"/>
</dbReference>
<proteinExistence type="predicted"/>
<dbReference type="InterPro" id="IPR000674">
    <property type="entry name" value="Ald_Oxase/Xan_DH_a/b"/>
</dbReference>
<dbReference type="Proteomes" id="UP001595632">
    <property type="component" value="Unassembled WGS sequence"/>
</dbReference>
<dbReference type="EC" id="1.2.99.6" evidence="2"/>
<organism evidence="2 3">
    <name type="scientific">Psychromarinibacter halotolerans</name>
    <dbReference type="NCBI Taxonomy" id="1775175"/>
    <lineage>
        <taxon>Bacteria</taxon>
        <taxon>Pseudomonadati</taxon>
        <taxon>Pseudomonadota</taxon>
        <taxon>Alphaproteobacteria</taxon>
        <taxon>Rhodobacterales</taxon>
        <taxon>Paracoccaceae</taxon>
        <taxon>Psychromarinibacter</taxon>
    </lineage>
</organism>
<evidence type="ECO:0000313" key="2">
    <source>
        <dbReference type="EMBL" id="MFC3143528.1"/>
    </source>
</evidence>
<keyword evidence="3" id="KW-1185">Reference proteome</keyword>
<feature type="domain" description="Aldehyde oxidase/xanthine dehydrogenase a/b hammerhead" evidence="1">
    <location>
        <begin position="32"/>
        <end position="139"/>
    </location>
</feature>
<dbReference type="InterPro" id="IPR049648">
    <property type="entry name" value="PaoC-like"/>
</dbReference>
<dbReference type="InterPro" id="IPR046867">
    <property type="entry name" value="AldOxase/xan_DH_MoCoBD2"/>
</dbReference>
<dbReference type="SUPFAM" id="SSF54665">
    <property type="entry name" value="CO dehydrogenase molybdoprotein N-domain-like"/>
    <property type="match status" value="1"/>
</dbReference>
<dbReference type="RefSeq" id="WP_275630812.1">
    <property type="nucleotide sequence ID" value="NZ_JARGYD010000001.1"/>
</dbReference>
<dbReference type="InterPro" id="IPR016208">
    <property type="entry name" value="Ald_Oxase/xanthine_DH-like"/>
</dbReference>
<sequence length="732" mass="78036">MQFNEPAGTNLFDSATVVGKKQTRIDGPLKVSGQAPYAYERHDVTEGKQLVGYPVGSTIAHGRITAMRTEAALAAPGVIDIVSTLDHPDMPKPDMNVAPLFGGDEIWHYHQAIAVVVAETFEQARAAAALIEVDYDVTEGSFDLEAAWAEQQGDYSDPDNRTGDFEGAFAEAEVTLDREYRTAAHSHAMMEPHASIAEWRDGKLNVWTSNQMIAWNKASLATTLEIDEDDVRVDSPYIGGGFGAKLFLRADAVMAALAARKVGQPVKVTLPRPMVMNNTTHRAMTIQRIRIGTTRDGRITAISHEAISNTLPGGTGENATAQTRQFYAGDNRLIVTHLAEMHLPEANAMRAPGEAAGLMGLEIAMDEMAAELGMDPVEFRAINDTQVDPENPDTPFSERHFVEALRTGADAFGWADRNTAPGATRDGDWLIGHGVAGAYRGGPVMASGARLRLQPSGMLIVETDMTDIGTGSYTILAQTAAETMGLPLDSVEVRLGDSDFPVSAGSGGQWGAASSTAGVYAACFALREEIASRMGVNDVETLTFANGGVTTGDKQTTLAELATDGEIVVEDSIAFGDFRDEQVVSTFGAHFVELGVHALTGEIRLRRMLAACDSGRILNPITARSQVIGGMVMGVGAAMMEDAAVDHARGYFPAHDLAGYEVPVHADIPEQEVIFLDTLDAVSSPLKAKGVGELGLCGVAAAIANAVHNATGVRIRDYPVTLDRYLDQLPAV</sequence>
<name>A0ABV7GT72_9RHOB</name>
<dbReference type="GO" id="GO:0047770">
    <property type="term" value="F:carboxylate reductase activity"/>
    <property type="evidence" value="ECO:0007669"/>
    <property type="project" value="UniProtKB-EC"/>
</dbReference>
<reference evidence="3" key="1">
    <citation type="journal article" date="2019" name="Int. J. Syst. Evol. Microbiol.">
        <title>The Global Catalogue of Microorganisms (GCM) 10K type strain sequencing project: providing services to taxonomists for standard genome sequencing and annotation.</title>
        <authorList>
            <consortium name="The Broad Institute Genomics Platform"/>
            <consortium name="The Broad Institute Genome Sequencing Center for Infectious Disease"/>
            <person name="Wu L."/>
            <person name="Ma J."/>
        </authorList>
    </citation>
    <scope>NUCLEOTIDE SEQUENCE [LARGE SCALE GENOMIC DNA]</scope>
    <source>
        <strain evidence="3">KCTC 52366</strain>
    </source>
</reference>
<protein>
    <submittedName>
        <fullName evidence="2">Aldehyde oxidoreductase molybdenum-binding subunit PaoC</fullName>
        <ecNumber evidence="2">1.2.99.6</ecNumber>
    </submittedName>
</protein>
<evidence type="ECO:0000313" key="3">
    <source>
        <dbReference type="Proteomes" id="UP001595632"/>
    </source>
</evidence>
<dbReference type="SUPFAM" id="SSF56003">
    <property type="entry name" value="Molybdenum cofactor-binding domain"/>
    <property type="match status" value="1"/>
</dbReference>
<accession>A0ABV7GT72</accession>
<dbReference type="InterPro" id="IPR037165">
    <property type="entry name" value="AldOxase/xan_DH_Mopterin-bd_sf"/>
</dbReference>
<dbReference type="NCBIfam" id="NF041671">
    <property type="entry name" value="peri_hyde_PaoC"/>
    <property type="match status" value="1"/>
</dbReference>
<dbReference type="Gene3D" id="3.90.1170.50">
    <property type="entry name" value="Aldehyde oxidase/xanthine dehydrogenase, a/b hammerhead"/>
    <property type="match status" value="1"/>
</dbReference>
<dbReference type="Pfam" id="PF02738">
    <property type="entry name" value="MoCoBD_1"/>
    <property type="match status" value="1"/>
</dbReference>